<evidence type="ECO:0000256" key="1">
    <source>
        <dbReference type="ARBA" id="ARBA00006739"/>
    </source>
</evidence>
<dbReference type="InterPro" id="IPR029044">
    <property type="entry name" value="Nucleotide-diphossugar_trans"/>
</dbReference>
<dbReference type="PANTHER" id="PTHR22916">
    <property type="entry name" value="GLYCOSYLTRANSFERASE"/>
    <property type="match status" value="1"/>
</dbReference>
<dbReference type="Gene3D" id="3.90.550.10">
    <property type="entry name" value="Spore Coat Polysaccharide Biosynthesis Protein SpsA, Chain A"/>
    <property type="match status" value="1"/>
</dbReference>
<proteinExistence type="inferred from homology"/>
<dbReference type="InterPro" id="IPR001173">
    <property type="entry name" value="Glyco_trans_2-like"/>
</dbReference>
<gene>
    <name evidence="3" type="ORF">NC661_05295</name>
</gene>
<dbReference type="GO" id="GO:0016758">
    <property type="term" value="F:hexosyltransferase activity"/>
    <property type="evidence" value="ECO:0007669"/>
    <property type="project" value="UniProtKB-ARBA"/>
</dbReference>
<protein>
    <submittedName>
        <fullName evidence="3">Glycosyltransferase</fullName>
    </submittedName>
</protein>
<dbReference type="Pfam" id="PF00535">
    <property type="entry name" value="Glycos_transf_2"/>
    <property type="match status" value="1"/>
</dbReference>
<reference evidence="3" key="1">
    <citation type="submission" date="2022-06" db="EMBL/GenBank/DDBJ databases">
        <title>Aquibacillus sp. a new bacterium isolated from soil saline samples.</title>
        <authorList>
            <person name="Galisteo C."/>
            <person name="De La Haba R."/>
            <person name="Sanchez-Porro C."/>
            <person name="Ventosa A."/>
        </authorList>
    </citation>
    <scope>NUCLEOTIDE SEQUENCE</scope>
    <source>
        <strain evidence="3">JCM 12387</strain>
    </source>
</reference>
<dbReference type="AlphaFoldDB" id="A0A9X3WK49"/>
<evidence type="ECO:0000313" key="4">
    <source>
        <dbReference type="Proteomes" id="UP001145072"/>
    </source>
</evidence>
<dbReference type="PANTHER" id="PTHR22916:SF3">
    <property type="entry name" value="UDP-GLCNAC:BETAGAL BETA-1,3-N-ACETYLGLUCOSAMINYLTRANSFERASE-LIKE PROTEIN 1"/>
    <property type="match status" value="1"/>
</dbReference>
<sequence>MYKISVIVPFYNVENYIRDALSSLENQSLDQIEVILINDGSNDNSKEIALQFVEMNENFMLLELENRSGPGAARNLGIENATGKYISFLDADDLFYQNTCENLYYLAEKHQCDLVTGNVKQFKEDKEFWSGLHKKAFIEPMEKTSICDSTSLIYDTSVWNKIYRREFLLMNDIKFEKDMLYEDLPFTLKSYLLADTTMVTLDFVYKWRIRSDADNLSITQSKLDIKNLRDRVRALNLCKGWIKQHAKGIKLSNAFNKKVLEHDFAMYINLIPEMDTRYIDYLIKEVKQFCNALDDYFYYQLPVNKRIKYYYILNKDIADLKGLIMSEKNAPPTNKPFLIDGNYYTDYYGYNDDNQELYNVTNELKLRLKLESFDLLEESINIKGNVHINKVDATQKESIGIWVDVVALDETPILNIKPKLQFRDGWSGFSLHIDYEEFKKNSITDTKYYLKLRYRNKSLVREGLVKMDRVFDNTYERIKYTNNQKIIVSFNPIGILMIYKK</sequence>
<comment type="caution">
    <text evidence="3">The sequence shown here is derived from an EMBL/GenBank/DDBJ whole genome shotgun (WGS) entry which is preliminary data.</text>
</comment>
<name>A0A9X3WK49_9BACI</name>
<accession>A0A9X3WK49</accession>
<dbReference type="EMBL" id="JAMQJZ010000003">
    <property type="protein sequence ID" value="MDC3419781.1"/>
    <property type="molecule type" value="Genomic_DNA"/>
</dbReference>
<comment type="similarity">
    <text evidence="1">Belongs to the glycosyltransferase 2 family.</text>
</comment>
<dbReference type="SUPFAM" id="SSF53448">
    <property type="entry name" value="Nucleotide-diphospho-sugar transferases"/>
    <property type="match status" value="1"/>
</dbReference>
<evidence type="ECO:0000313" key="3">
    <source>
        <dbReference type="EMBL" id="MDC3419781.1"/>
    </source>
</evidence>
<dbReference type="RefSeq" id="WP_259867902.1">
    <property type="nucleotide sequence ID" value="NZ_JAMQJZ010000003.1"/>
</dbReference>
<dbReference type="Proteomes" id="UP001145072">
    <property type="component" value="Unassembled WGS sequence"/>
</dbReference>
<organism evidence="3 4">
    <name type="scientific">Aquibacillus koreensis</name>
    <dbReference type="NCBI Taxonomy" id="279446"/>
    <lineage>
        <taxon>Bacteria</taxon>
        <taxon>Bacillati</taxon>
        <taxon>Bacillota</taxon>
        <taxon>Bacilli</taxon>
        <taxon>Bacillales</taxon>
        <taxon>Bacillaceae</taxon>
        <taxon>Aquibacillus</taxon>
    </lineage>
</organism>
<dbReference type="CDD" id="cd00761">
    <property type="entry name" value="Glyco_tranf_GTA_type"/>
    <property type="match status" value="1"/>
</dbReference>
<keyword evidence="4" id="KW-1185">Reference proteome</keyword>
<evidence type="ECO:0000259" key="2">
    <source>
        <dbReference type="Pfam" id="PF00535"/>
    </source>
</evidence>
<feature type="domain" description="Glycosyltransferase 2-like" evidence="2">
    <location>
        <begin position="5"/>
        <end position="167"/>
    </location>
</feature>